<evidence type="ECO:0000256" key="1">
    <source>
        <dbReference type="ARBA" id="ARBA00000900"/>
    </source>
</evidence>
<dbReference type="FunFam" id="3.30.40.10:FF:000427">
    <property type="entry name" value="Non-structural maintenance of chromosomes element 1"/>
    <property type="match status" value="1"/>
</dbReference>
<evidence type="ECO:0000256" key="8">
    <source>
        <dbReference type="ARBA" id="ARBA00022763"/>
    </source>
</evidence>
<evidence type="ECO:0000256" key="3">
    <source>
        <dbReference type="ARBA" id="ARBA00010258"/>
    </source>
</evidence>
<dbReference type="PANTHER" id="PTHR20973">
    <property type="entry name" value="NON-SMC ELEMENT 1-RELATED"/>
    <property type="match status" value="1"/>
</dbReference>
<evidence type="ECO:0000256" key="14">
    <source>
        <dbReference type="ARBA" id="ARBA00023242"/>
    </source>
</evidence>
<keyword evidence="12 15" id="KW-0233">DNA recombination</keyword>
<evidence type="ECO:0000256" key="9">
    <source>
        <dbReference type="ARBA" id="ARBA00022771"/>
    </source>
</evidence>
<evidence type="ECO:0000256" key="13">
    <source>
        <dbReference type="ARBA" id="ARBA00023204"/>
    </source>
</evidence>
<organism evidence="18 19">
    <name type="scientific">Trifolium subterraneum</name>
    <name type="common">Subterranean clover</name>
    <dbReference type="NCBI Taxonomy" id="3900"/>
    <lineage>
        <taxon>Eukaryota</taxon>
        <taxon>Viridiplantae</taxon>
        <taxon>Streptophyta</taxon>
        <taxon>Embryophyta</taxon>
        <taxon>Tracheophyta</taxon>
        <taxon>Spermatophyta</taxon>
        <taxon>Magnoliopsida</taxon>
        <taxon>eudicotyledons</taxon>
        <taxon>Gunneridae</taxon>
        <taxon>Pentapetalae</taxon>
        <taxon>rosids</taxon>
        <taxon>fabids</taxon>
        <taxon>Fabales</taxon>
        <taxon>Fabaceae</taxon>
        <taxon>Papilionoideae</taxon>
        <taxon>50 kb inversion clade</taxon>
        <taxon>NPAAA clade</taxon>
        <taxon>Hologalegina</taxon>
        <taxon>IRL clade</taxon>
        <taxon>Trifolieae</taxon>
        <taxon>Trifolium</taxon>
    </lineage>
</organism>
<dbReference type="Gene3D" id="1.10.10.10">
    <property type="entry name" value="Winged helix-like DNA-binding domain superfamily/Winged helix DNA-binding domain"/>
    <property type="match status" value="1"/>
</dbReference>
<protein>
    <recommendedName>
        <fullName evidence="5 15">Non-structural maintenance of chromosomes element 1 homolog</fullName>
        <ecNumber evidence="4 15">2.3.2.27</ecNumber>
    </recommendedName>
</protein>
<dbReference type="GO" id="GO:0000724">
    <property type="term" value="P:double-strand break repair via homologous recombination"/>
    <property type="evidence" value="ECO:0007669"/>
    <property type="project" value="TreeGrafter"/>
</dbReference>
<dbReference type="InterPro" id="IPR014857">
    <property type="entry name" value="Nse1_RING_C4HC3-type"/>
</dbReference>
<sequence length="232" mass="26012">MMPAALFSSSQSQGNEQQSQESQQQVPYAFKTFNFSQKDKTLRELAKDLWLDMTADGHVRLGVKSFLDLRSWFHSNDVPSCQVCNEAGIKAELCKNENCTVRIHHYCLKQLFSQIKAAKVCPSCGTSWPFTVPKAEYVQTEDDNRPRQSQRATGSKGKKRKANTIVEDDGVGCSNQGELNERRGSQHDNGWAQTRSRSRRTREADTVGPGASQSSSAVSDFTRVTRKSSRRV</sequence>
<dbReference type="InterPro" id="IPR036388">
    <property type="entry name" value="WH-like_DNA-bd_sf"/>
</dbReference>
<keyword evidence="9 15" id="KW-0863">Zinc-finger</keyword>
<accession>A0A2Z6NDK3</accession>
<name>A0A2Z6NDK3_TRISU</name>
<evidence type="ECO:0000313" key="18">
    <source>
        <dbReference type="EMBL" id="GAU41786.1"/>
    </source>
</evidence>
<evidence type="ECO:0000256" key="2">
    <source>
        <dbReference type="ARBA" id="ARBA00004123"/>
    </source>
</evidence>
<dbReference type="Proteomes" id="UP000242715">
    <property type="component" value="Unassembled WGS sequence"/>
</dbReference>
<proteinExistence type="inferred from homology"/>
<evidence type="ECO:0000256" key="6">
    <source>
        <dbReference type="ARBA" id="ARBA00022679"/>
    </source>
</evidence>
<dbReference type="GO" id="GO:0005634">
    <property type="term" value="C:nucleus"/>
    <property type="evidence" value="ECO:0007669"/>
    <property type="project" value="UniProtKB-SubCell"/>
</dbReference>
<evidence type="ECO:0000259" key="17">
    <source>
        <dbReference type="Pfam" id="PF08746"/>
    </source>
</evidence>
<keyword evidence="19" id="KW-1185">Reference proteome</keyword>
<dbReference type="EMBL" id="DF973881">
    <property type="protein sequence ID" value="GAU41786.1"/>
    <property type="molecule type" value="Genomic_DNA"/>
</dbReference>
<dbReference type="AlphaFoldDB" id="A0A2Z6NDK3"/>
<keyword evidence="10 15" id="KW-0833">Ubl conjugation pathway</keyword>
<evidence type="ECO:0000256" key="10">
    <source>
        <dbReference type="ARBA" id="ARBA00022786"/>
    </source>
</evidence>
<dbReference type="PANTHER" id="PTHR20973:SF0">
    <property type="entry name" value="NON-STRUCTURAL MAINTENANCE OF CHROMOSOMES ELEMENT 1 HOMOLOG"/>
    <property type="match status" value="1"/>
</dbReference>
<evidence type="ECO:0000256" key="4">
    <source>
        <dbReference type="ARBA" id="ARBA00012483"/>
    </source>
</evidence>
<dbReference type="InterPro" id="IPR011513">
    <property type="entry name" value="Nse1"/>
</dbReference>
<dbReference type="EC" id="2.3.2.27" evidence="4 15"/>
<dbReference type="GO" id="GO:0030915">
    <property type="term" value="C:Smc5-Smc6 complex"/>
    <property type="evidence" value="ECO:0007669"/>
    <property type="project" value="UniProtKB-UniRule"/>
</dbReference>
<comment type="subunit">
    <text evidence="15">Component of the Smc5-Smc6 complex.</text>
</comment>
<feature type="region of interest" description="Disordered" evidence="16">
    <location>
        <begin position="139"/>
        <end position="232"/>
    </location>
</feature>
<gene>
    <name evidence="18" type="ORF">TSUD_137150</name>
</gene>
<evidence type="ECO:0000256" key="12">
    <source>
        <dbReference type="ARBA" id="ARBA00023172"/>
    </source>
</evidence>
<dbReference type="GO" id="GO:0061630">
    <property type="term" value="F:ubiquitin protein ligase activity"/>
    <property type="evidence" value="ECO:0007669"/>
    <property type="project" value="UniProtKB-EC"/>
</dbReference>
<dbReference type="InterPro" id="IPR013083">
    <property type="entry name" value="Znf_RING/FYVE/PHD"/>
</dbReference>
<feature type="compositionally biased region" description="Low complexity" evidence="16">
    <location>
        <begin position="8"/>
        <end position="21"/>
    </location>
</feature>
<dbReference type="OrthoDB" id="185455at2759"/>
<evidence type="ECO:0000256" key="11">
    <source>
        <dbReference type="ARBA" id="ARBA00022833"/>
    </source>
</evidence>
<comment type="subcellular location">
    <subcellularLocation>
        <location evidence="2 15">Nucleus</location>
    </subcellularLocation>
</comment>
<keyword evidence="7 15" id="KW-0479">Metal-binding</keyword>
<comment type="similarity">
    <text evidence="3 15">Belongs to the NSE1 family.</text>
</comment>
<keyword evidence="8 15" id="KW-0227">DNA damage</keyword>
<evidence type="ECO:0000256" key="16">
    <source>
        <dbReference type="SAM" id="MobiDB-lite"/>
    </source>
</evidence>
<evidence type="ECO:0000313" key="19">
    <source>
        <dbReference type="Proteomes" id="UP000242715"/>
    </source>
</evidence>
<keyword evidence="6 15" id="KW-0808">Transferase</keyword>
<dbReference type="Pfam" id="PF07574">
    <property type="entry name" value="SMC_Nse1"/>
    <property type="match status" value="1"/>
</dbReference>
<evidence type="ECO:0000256" key="7">
    <source>
        <dbReference type="ARBA" id="ARBA00022723"/>
    </source>
</evidence>
<evidence type="ECO:0000256" key="15">
    <source>
        <dbReference type="RuleBase" id="RU368018"/>
    </source>
</evidence>
<dbReference type="GO" id="GO:0008270">
    <property type="term" value="F:zinc ion binding"/>
    <property type="evidence" value="ECO:0007669"/>
    <property type="project" value="UniProtKB-KW"/>
</dbReference>
<reference evidence="19" key="1">
    <citation type="journal article" date="2017" name="Front. Plant Sci.">
        <title>Climate Clever Clovers: New Paradigm to Reduce the Environmental Footprint of Ruminants by Breeding Low Methanogenic Forages Utilizing Haplotype Variation.</title>
        <authorList>
            <person name="Kaur P."/>
            <person name="Appels R."/>
            <person name="Bayer P.E."/>
            <person name="Keeble-Gagnere G."/>
            <person name="Wang J."/>
            <person name="Hirakawa H."/>
            <person name="Shirasawa K."/>
            <person name="Vercoe P."/>
            <person name="Stefanova K."/>
            <person name="Durmic Z."/>
            <person name="Nichols P."/>
            <person name="Revell C."/>
            <person name="Isobe S.N."/>
            <person name="Edwards D."/>
            <person name="Erskine W."/>
        </authorList>
    </citation>
    <scope>NUCLEOTIDE SEQUENCE [LARGE SCALE GENOMIC DNA]</scope>
    <source>
        <strain evidence="19">cv. Daliak</strain>
    </source>
</reference>
<feature type="domain" description="Non-structural maintenance of chromosomes element 1 RING C4HC3-type" evidence="17">
    <location>
        <begin position="81"/>
        <end position="124"/>
    </location>
</feature>
<feature type="region of interest" description="Disordered" evidence="16">
    <location>
        <begin position="1"/>
        <end position="21"/>
    </location>
</feature>
<dbReference type="Gene3D" id="3.30.40.10">
    <property type="entry name" value="Zinc/RING finger domain, C3HC4 (zinc finger)"/>
    <property type="match status" value="1"/>
</dbReference>
<evidence type="ECO:0000256" key="5">
    <source>
        <dbReference type="ARBA" id="ARBA00019422"/>
    </source>
</evidence>
<dbReference type="CDD" id="cd16493">
    <property type="entry name" value="RING-CH-C4HC3_NSE1"/>
    <property type="match status" value="1"/>
</dbReference>
<dbReference type="Pfam" id="PF08746">
    <property type="entry name" value="zf-RING-like"/>
    <property type="match status" value="1"/>
</dbReference>
<comment type="catalytic activity">
    <reaction evidence="1 15">
        <text>S-ubiquitinyl-[E2 ubiquitin-conjugating enzyme]-L-cysteine + [acceptor protein]-L-lysine = [E2 ubiquitin-conjugating enzyme]-L-cysteine + N(6)-ubiquitinyl-[acceptor protein]-L-lysine.</text>
        <dbReference type="EC" id="2.3.2.27"/>
    </reaction>
</comment>
<keyword evidence="11 15" id="KW-0862">Zinc</keyword>
<keyword evidence="13 15" id="KW-0234">DNA repair</keyword>
<keyword evidence="14 15" id="KW-0539">Nucleus</keyword>